<dbReference type="Proteomes" id="UP000178448">
    <property type="component" value="Unassembled WGS sequence"/>
</dbReference>
<dbReference type="AlphaFoldDB" id="A0A1F5YMX0"/>
<evidence type="ECO:0000313" key="1">
    <source>
        <dbReference type="EMBL" id="OGG01531.1"/>
    </source>
</evidence>
<organism evidence="1 2">
    <name type="scientific">Candidatus Gottesmanbacteria bacterium RBG_16_52_11</name>
    <dbReference type="NCBI Taxonomy" id="1798374"/>
    <lineage>
        <taxon>Bacteria</taxon>
        <taxon>Candidatus Gottesmaniibacteriota</taxon>
    </lineage>
</organism>
<gene>
    <name evidence="1" type="ORF">A2Z33_00660</name>
</gene>
<accession>A0A1F5YMX0</accession>
<name>A0A1F5YMX0_9BACT</name>
<dbReference type="EMBL" id="MFJD01000015">
    <property type="protein sequence ID" value="OGG01531.1"/>
    <property type="molecule type" value="Genomic_DNA"/>
</dbReference>
<comment type="caution">
    <text evidence="1">The sequence shown here is derived from an EMBL/GenBank/DDBJ whole genome shotgun (WGS) entry which is preliminary data.</text>
</comment>
<reference evidence="1 2" key="1">
    <citation type="journal article" date="2016" name="Nat. Commun.">
        <title>Thousands of microbial genomes shed light on interconnected biogeochemical processes in an aquifer system.</title>
        <authorList>
            <person name="Anantharaman K."/>
            <person name="Brown C.T."/>
            <person name="Hug L.A."/>
            <person name="Sharon I."/>
            <person name="Castelle C.J."/>
            <person name="Probst A.J."/>
            <person name="Thomas B.C."/>
            <person name="Singh A."/>
            <person name="Wilkins M.J."/>
            <person name="Karaoz U."/>
            <person name="Brodie E.L."/>
            <person name="Williams K.H."/>
            <person name="Hubbard S.S."/>
            <person name="Banfield J.F."/>
        </authorList>
    </citation>
    <scope>NUCLEOTIDE SEQUENCE [LARGE SCALE GENOMIC DNA]</scope>
</reference>
<sequence>MIAAIMTGQTPIQPIEKLLYFDPDPTLETLQRGCIQGLVDTEEGISFVVVEDPNAFCEAIREETGVMNLISLLEGNDIVPEMTERMGLIIVPENKVSREEREQFRLEIEACRRGQPVSCWKER</sequence>
<protein>
    <submittedName>
        <fullName evidence="1">Uncharacterized protein</fullName>
    </submittedName>
</protein>
<evidence type="ECO:0000313" key="2">
    <source>
        <dbReference type="Proteomes" id="UP000178448"/>
    </source>
</evidence>
<proteinExistence type="predicted"/>